<dbReference type="InterPro" id="IPR027417">
    <property type="entry name" value="P-loop_NTPase"/>
</dbReference>
<evidence type="ECO:0000313" key="2">
    <source>
        <dbReference type="Proteomes" id="UP001204151"/>
    </source>
</evidence>
<name>A0ABT1ZPD9_9BURK</name>
<protein>
    <submittedName>
        <fullName evidence="1">Uncharacterized protein</fullName>
    </submittedName>
</protein>
<comment type="caution">
    <text evidence="1">The sequence shown here is derived from an EMBL/GenBank/DDBJ whole genome shotgun (WGS) entry which is preliminary data.</text>
</comment>
<proteinExistence type="predicted"/>
<gene>
    <name evidence="1" type="ORF">NX784_09240</name>
</gene>
<evidence type="ECO:0000313" key="1">
    <source>
        <dbReference type="EMBL" id="MCS0581774.1"/>
    </source>
</evidence>
<accession>A0ABT1ZPD9</accession>
<keyword evidence="2" id="KW-1185">Reference proteome</keyword>
<reference evidence="1 2" key="1">
    <citation type="submission" date="2022-08" db="EMBL/GenBank/DDBJ databases">
        <title>Reclassification of Massilia species as members of the genera Telluria, Duganella, Pseudoduganella, Mokoshia gen. nov. and Zemynaea gen. nov. using orthogonal and non-orthogonal genome-based approaches.</title>
        <authorList>
            <person name="Bowman J.P."/>
        </authorList>
    </citation>
    <scope>NUCLEOTIDE SEQUENCE [LARGE SCALE GENOMIC DNA]</scope>
    <source>
        <strain evidence="1 2">JCM 31316</strain>
    </source>
</reference>
<dbReference type="EMBL" id="JANUGW010000005">
    <property type="protein sequence ID" value="MCS0581774.1"/>
    <property type="molecule type" value="Genomic_DNA"/>
</dbReference>
<dbReference type="Gene3D" id="3.40.50.300">
    <property type="entry name" value="P-loop containing nucleotide triphosphate hydrolases"/>
    <property type="match status" value="1"/>
</dbReference>
<sequence>METNRITAAPAGQAGEVTTFYSYDSAPVRSLALAHAAWLLAGRAHAKTPVLMIDWDLEAPGLHHYFSRADDVHSGAGLLELFETCREQLQGSTAGDDAEALAARVLDAVDWDHYIVRVDDSRPLYLMRAGRFDDSYGERVDRLDWDALFCACPALFRTFAARVARRFAHVLIDCRSGRSAAASVCTALLPDKIVGLFTPDARSLDGLRGVVSRALDYRCSHEDEQRPLLVYPLPCPVDGTGEARLRWRFGDGTRGQAGPSGYQAALERMLAECYGLSGVVLDSYLDEVQLPQAAVVGMAPAGGRALAGASDRLGPQRAIEALLEWLEPGHFPWRPLPEVRLVQAVGALRDRAADADAPALVRELARLAQLYLGQQNELEAARRIEQHVIALEQGLHAMEEGKRGHLAPRRPGEPPPDALDDKLSRLQELIDSRSPREARALADSLRSTILRPSVAHPLRRRGAAMIKQVYLQEGDKDALLAFTLDEVSSLEGALIQAAEGQPVVTG</sequence>
<organism evidence="1 2">
    <name type="scientific">Massilia pinisoli</name>
    <dbReference type="NCBI Taxonomy" id="1772194"/>
    <lineage>
        <taxon>Bacteria</taxon>
        <taxon>Pseudomonadati</taxon>
        <taxon>Pseudomonadota</taxon>
        <taxon>Betaproteobacteria</taxon>
        <taxon>Burkholderiales</taxon>
        <taxon>Oxalobacteraceae</taxon>
        <taxon>Telluria group</taxon>
        <taxon>Massilia</taxon>
    </lineage>
</organism>
<dbReference type="RefSeq" id="WP_258816353.1">
    <property type="nucleotide sequence ID" value="NZ_JANUGW010000005.1"/>
</dbReference>
<dbReference type="SUPFAM" id="SSF52540">
    <property type="entry name" value="P-loop containing nucleoside triphosphate hydrolases"/>
    <property type="match status" value="1"/>
</dbReference>
<dbReference type="Proteomes" id="UP001204151">
    <property type="component" value="Unassembled WGS sequence"/>
</dbReference>